<feature type="domain" description="LysR substrate-binding" evidence="5">
    <location>
        <begin position="4"/>
        <end position="196"/>
    </location>
</feature>
<keyword evidence="2" id="KW-0805">Transcription regulation</keyword>
<dbReference type="GO" id="GO:0006355">
    <property type="term" value="P:regulation of DNA-templated transcription"/>
    <property type="evidence" value="ECO:0007669"/>
    <property type="project" value="TreeGrafter"/>
</dbReference>
<dbReference type="SUPFAM" id="SSF53850">
    <property type="entry name" value="Periplasmic binding protein-like II"/>
    <property type="match status" value="1"/>
</dbReference>
<dbReference type="InterPro" id="IPR005119">
    <property type="entry name" value="LysR_subst-bd"/>
</dbReference>
<dbReference type="FunFam" id="3.40.190.10:FF:000120">
    <property type="entry name" value="Transcriptional regulator, LysR family"/>
    <property type="match status" value="1"/>
</dbReference>
<accession>A0A2X1NHA7</accession>
<dbReference type="Proteomes" id="UP000254174">
    <property type="component" value="Unassembled WGS sequence"/>
</dbReference>
<sequence length="197" mass="22590">MRPPPSVGALVLPVIYRAIKTHYPQLLLRNPPISDAENQLSQFQTDLIIDNMFCTNRTVQHHVLFTDNMVLICREGNPLLSLGDDRETIDNAAHILLLPEGQNFSGLRQRVQEMFPDRQISFTSYNILTIAALVANSDMLAIIPSRFYNLFSRCWPLEKLPFPSLNEEQIDFSIHYNKFSLRDPILHGVIDVIRNAF</sequence>
<keyword evidence="4" id="KW-0804">Transcription</keyword>
<dbReference type="PANTHER" id="PTHR30118:SF10">
    <property type="entry name" value="LYSR FAMILY TRANSCRIPTIONAL REGULATOR"/>
    <property type="match status" value="1"/>
</dbReference>
<dbReference type="GO" id="GO:0003677">
    <property type="term" value="F:DNA binding"/>
    <property type="evidence" value="ECO:0007669"/>
    <property type="project" value="UniProtKB-KW"/>
</dbReference>
<proteinExistence type="inferred from homology"/>
<dbReference type="NCBIfam" id="NF008554">
    <property type="entry name" value="PRK11482.1"/>
    <property type="match status" value="1"/>
</dbReference>
<name>A0A2X1NHA7_ECOLX</name>
<evidence type="ECO:0000256" key="4">
    <source>
        <dbReference type="ARBA" id="ARBA00023163"/>
    </source>
</evidence>
<organism evidence="6 7">
    <name type="scientific">Escherichia coli</name>
    <dbReference type="NCBI Taxonomy" id="562"/>
    <lineage>
        <taxon>Bacteria</taxon>
        <taxon>Pseudomonadati</taxon>
        <taxon>Pseudomonadota</taxon>
        <taxon>Gammaproteobacteria</taxon>
        <taxon>Enterobacterales</taxon>
        <taxon>Enterobacteriaceae</taxon>
        <taxon>Escherichia</taxon>
    </lineage>
</organism>
<evidence type="ECO:0000313" key="7">
    <source>
        <dbReference type="Proteomes" id="UP000254174"/>
    </source>
</evidence>
<gene>
    <name evidence="6" type="ORF">NCTC7922_06529</name>
</gene>
<keyword evidence="3" id="KW-0238">DNA-binding</keyword>
<dbReference type="InterPro" id="IPR050389">
    <property type="entry name" value="LysR-type_TF"/>
</dbReference>
<dbReference type="Gene3D" id="3.40.190.10">
    <property type="entry name" value="Periplasmic binding protein-like II"/>
    <property type="match status" value="2"/>
</dbReference>
<evidence type="ECO:0000259" key="5">
    <source>
        <dbReference type="Pfam" id="PF03466"/>
    </source>
</evidence>
<dbReference type="Pfam" id="PF03466">
    <property type="entry name" value="LysR_substrate"/>
    <property type="match status" value="1"/>
</dbReference>
<evidence type="ECO:0000256" key="1">
    <source>
        <dbReference type="ARBA" id="ARBA00009437"/>
    </source>
</evidence>
<evidence type="ECO:0000313" key="6">
    <source>
        <dbReference type="EMBL" id="STM20661.1"/>
    </source>
</evidence>
<dbReference type="AlphaFoldDB" id="A0A2X1NHA7"/>
<comment type="similarity">
    <text evidence="1">Belongs to the LysR transcriptional regulatory family.</text>
</comment>
<evidence type="ECO:0000256" key="2">
    <source>
        <dbReference type="ARBA" id="ARBA00023015"/>
    </source>
</evidence>
<reference evidence="6 7" key="1">
    <citation type="submission" date="2018-06" db="EMBL/GenBank/DDBJ databases">
        <authorList>
            <consortium name="Pathogen Informatics"/>
            <person name="Doyle S."/>
        </authorList>
    </citation>
    <scope>NUCLEOTIDE SEQUENCE [LARGE SCALE GENOMIC DNA]</scope>
    <source>
        <strain evidence="6 7">NCTC7922</strain>
    </source>
</reference>
<evidence type="ECO:0000256" key="3">
    <source>
        <dbReference type="ARBA" id="ARBA00023125"/>
    </source>
</evidence>
<dbReference type="PANTHER" id="PTHR30118">
    <property type="entry name" value="HTH-TYPE TRANSCRIPTIONAL REGULATOR LEUO-RELATED"/>
    <property type="match status" value="1"/>
</dbReference>
<dbReference type="EMBL" id="UGFC01000006">
    <property type="protein sequence ID" value="STM20661.1"/>
    <property type="molecule type" value="Genomic_DNA"/>
</dbReference>
<protein>
    <submittedName>
        <fullName evidence="6">LysR family transcriptional regulator</fullName>
    </submittedName>
</protein>